<comment type="cofactor">
    <cofactor evidence="1">
        <name>a divalent metal cation</name>
        <dbReference type="ChEBI" id="CHEBI:60240"/>
    </cofactor>
</comment>
<accession>A0AA47NVP7</accession>
<evidence type="ECO:0000313" key="26">
    <source>
        <dbReference type="EMBL" id="KAK0139070.1"/>
    </source>
</evidence>
<evidence type="ECO:0000256" key="12">
    <source>
        <dbReference type="ARBA" id="ARBA00022840"/>
    </source>
</evidence>
<dbReference type="GO" id="GO:0005507">
    <property type="term" value="F:copper ion binding"/>
    <property type="evidence" value="ECO:0007669"/>
    <property type="project" value="InterPro"/>
</dbReference>
<dbReference type="Gene3D" id="1.20.1110.10">
    <property type="entry name" value="Calcium-transporting ATPase, transmembrane domain"/>
    <property type="match status" value="2"/>
</dbReference>
<dbReference type="Pfam" id="PF13359">
    <property type="entry name" value="DDE_Tnp_4"/>
    <property type="match status" value="1"/>
</dbReference>
<evidence type="ECO:0000256" key="11">
    <source>
        <dbReference type="ARBA" id="ARBA00022796"/>
    </source>
</evidence>
<dbReference type="FunFam" id="3.40.50.1000:FF:000144">
    <property type="entry name" value="copper-transporting ATPase 1 isoform X2"/>
    <property type="match status" value="1"/>
</dbReference>
<evidence type="ECO:0000256" key="21">
    <source>
        <dbReference type="ARBA" id="ARBA00074947"/>
    </source>
</evidence>
<feature type="transmembrane region" description="Helical" evidence="23">
    <location>
        <begin position="585"/>
        <end position="607"/>
    </location>
</feature>
<evidence type="ECO:0000259" key="25">
    <source>
        <dbReference type="PROSITE" id="PS50846"/>
    </source>
</evidence>
<keyword evidence="14" id="KW-1278">Translocase</keyword>
<dbReference type="InterPro" id="IPR027806">
    <property type="entry name" value="HARBI1_dom"/>
</dbReference>
<keyword evidence="27" id="KW-1185">Reference proteome</keyword>
<dbReference type="NCBIfam" id="TIGR01494">
    <property type="entry name" value="ATPase_P-type"/>
    <property type="match status" value="1"/>
</dbReference>
<dbReference type="GO" id="GO:0055070">
    <property type="term" value="P:copper ion homeostasis"/>
    <property type="evidence" value="ECO:0007669"/>
    <property type="project" value="TreeGrafter"/>
</dbReference>
<dbReference type="InterPro" id="IPR023214">
    <property type="entry name" value="HAD_sf"/>
</dbReference>
<feature type="transmembrane region" description="Helical" evidence="23">
    <location>
        <begin position="613"/>
        <end position="634"/>
    </location>
</feature>
<evidence type="ECO:0000256" key="16">
    <source>
        <dbReference type="ARBA" id="ARBA00023008"/>
    </source>
</evidence>
<dbReference type="PROSITE" id="PS50846">
    <property type="entry name" value="HMA_2"/>
    <property type="match status" value="4"/>
</dbReference>
<keyword evidence="17" id="KW-0406">Ion transport</keyword>
<evidence type="ECO:0000256" key="14">
    <source>
        <dbReference type="ARBA" id="ARBA00022967"/>
    </source>
</evidence>
<keyword evidence="7 23" id="KW-0812">Transmembrane</keyword>
<dbReference type="PANTHER" id="PTHR43520:SF30">
    <property type="entry name" value="COPPER-TRANSPORTING ATPASE 2"/>
    <property type="match status" value="1"/>
</dbReference>
<dbReference type="Pfam" id="PF00403">
    <property type="entry name" value="HMA"/>
    <property type="match status" value="4"/>
</dbReference>
<evidence type="ECO:0000256" key="5">
    <source>
        <dbReference type="ARBA" id="ARBA00012517"/>
    </source>
</evidence>
<feature type="domain" description="HMA" evidence="25">
    <location>
        <begin position="409"/>
        <end position="475"/>
    </location>
</feature>
<evidence type="ECO:0000256" key="22">
    <source>
        <dbReference type="ARBA" id="ARBA00083608"/>
    </source>
</evidence>
<protein>
    <recommendedName>
        <fullName evidence="21">Copper-transporting ATPase 2</fullName>
        <ecNumber evidence="5">7.2.2.8</ecNumber>
    </recommendedName>
    <alternativeName>
        <fullName evidence="22">Copper pump 2</fullName>
    </alternativeName>
</protein>
<keyword evidence="8 23" id="KW-0479">Metal-binding</keyword>
<evidence type="ECO:0000256" key="19">
    <source>
        <dbReference type="ARBA" id="ARBA00049289"/>
    </source>
</evidence>
<comment type="similarity">
    <text evidence="4 23">Belongs to the cation transport ATPase (P-type) (TC 3.A.3) family. Type IB subfamily.</text>
</comment>
<proteinExistence type="inferred from homology"/>
<dbReference type="InterPro" id="IPR001757">
    <property type="entry name" value="P_typ_ATPase"/>
</dbReference>
<dbReference type="FunFam" id="3.40.1110.10:FF:000015">
    <property type="entry name" value="ATPase copper transporting beta"/>
    <property type="match status" value="1"/>
</dbReference>
<dbReference type="InterPro" id="IPR059000">
    <property type="entry name" value="ATPase_P-type_domA"/>
</dbReference>
<dbReference type="InterPro" id="IPR017969">
    <property type="entry name" value="Heavy-metal-associated_CS"/>
</dbReference>
<dbReference type="PROSITE" id="PS01047">
    <property type="entry name" value="HMA_1"/>
    <property type="match status" value="3"/>
</dbReference>
<evidence type="ECO:0000256" key="3">
    <source>
        <dbReference type="ARBA" id="ARBA00004603"/>
    </source>
</evidence>
<dbReference type="PANTHER" id="PTHR43520">
    <property type="entry name" value="ATP7, ISOFORM B"/>
    <property type="match status" value="1"/>
</dbReference>
<dbReference type="GO" id="GO:0005770">
    <property type="term" value="C:late endosome"/>
    <property type="evidence" value="ECO:0007669"/>
    <property type="project" value="UniProtKB-SubCell"/>
</dbReference>
<evidence type="ECO:0000256" key="4">
    <source>
        <dbReference type="ARBA" id="ARBA00006024"/>
    </source>
</evidence>
<dbReference type="InterPro" id="IPR018303">
    <property type="entry name" value="ATPase_P-typ_P_site"/>
</dbReference>
<feature type="transmembrane region" description="Helical" evidence="23">
    <location>
        <begin position="1273"/>
        <end position="1295"/>
    </location>
</feature>
<evidence type="ECO:0000256" key="8">
    <source>
        <dbReference type="ARBA" id="ARBA00022723"/>
    </source>
</evidence>
<dbReference type="FunFam" id="3.40.50.1000:FF:000092">
    <property type="entry name" value="copper-transporting ATPase 1 isoform X2"/>
    <property type="match status" value="1"/>
</dbReference>
<keyword evidence="10 23" id="KW-0547">Nucleotide-binding</keyword>
<dbReference type="NCBIfam" id="TIGR01525">
    <property type="entry name" value="ATPase-IB_hvy"/>
    <property type="match status" value="1"/>
</dbReference>
<evidence type="ECO:0000256" key="17">
    <source>
        <dbReference type="ARBA" id="ARBA00023065"/>
    </source>
</evidence>
<dbReference type="InterPro" id="IPR023299">
    <property type="entry name" value="ATPase_P-typ_cyto_dom_N"/>
</dbReference>
<feature type="compositionally biased region" description="Polar residues" evidence="24">
    <location>
        <begin position="283"/>
        <end position="321"/>
    </location>
</feature>
<feature type="region of interest" description="Disordered" evidence="24">
    <location>
        <begin position="48"/>
        <end position="71"/>
    </location>
</feature>
<dbReference type="PRINTS" id="PR00942">
    <property type="entry name" value="CUATPASEI"/>
</dbReference>
<dbReference type="PROSITE" id="PS00154">
    <property type="entry name" value="ATPASE_E1_E2"/>
    <property type="match status" value="1"/>
</dbReference>
<dbReference type="InterPro" id="IPR006122">
    <property type="entry name" value="HMA_Cu_ion-bd"/>
</dbReference>
<dbReference type="InterPro" id="IPR027256">
    <property type="entry name" value="P-typ_ATPase_IB"/>
</dbReference>
<evidence type="ECO:0000256" key="1">
    <source>
        <dbReference type="ARBA" id="ARBA00001968"/>
    </source>
</evidence>
<evidence type="ECO:0000256" key="6">
    <source>
        <dbReference type="ARBA" id="ARBA00022448"/>
    </source>
</evidence>
<feature type="transmembrane region" description="Helical" evidence="23">
    <location>
        <begin position="1301"/>
        <end position="1321"/>
    </location>
</feature>
<dbReference type="InterPro" id="IPR023298">
    <property type="entry name" value="ATPase_P-typ_TM_dom_sf"/>
</dbReference>
<evidence type="ECO:0000256" key="13">
    <source>
        <dbReference type="ARBA" id="ARBA00022842"/>
    </source>
</evidence>
<dbReference type="GO" id="GO:0005886">
    <property type="term" value="C:plasma membrane"/>
    <property type="evidence" value="ECO:0007669"/>
    <property type="project" value="TreeGrafter"/>
</dbReference>
<dbReference type="CDD" id="cd02094">
    <property type="entry name" value="P-type_ATPase_Cu-like"/>
    <property type="match status" value="1"/>
</dbReference>
<feature type="region of interest" description="Disordered" evidence="24">
    <location>
        <begin position="1356"/>
        <end position="1382"/>
    </location>
</feature>
<dbReference type="NCBIfam" id="TIGR00003">
    <property type="entry name" value="copper ion binding protein"/>
    <property type="match status" value="4"/>
</dbReference>
<dbReference type="InterPro" id="IPR044492">
    <property type="entry name" value="P_typ_ATPase_HD_dom"/>
</dbReference>
<evidence type="ECO:0000256" key="2">
    <source>
        <dbReference type="ARBA" id="ARBA00004166"/>
    </source>
</evidence>
<dbReference type="SUPFAM" id="SSF81653">
    <property type="entry name" value="Calcium ATPase, transduction domain A"/>
    <property type="match status" value="1"/>
</dbReference>
<dbReference type="FunFam" id="2.70.150.10:FF:000002">
    <property type="entry name" value="Copper-transporting ATPase 1, putative"/>
    <property type="match status" value="1"/>
</dbReference>
<reference evidence="26" key="1">
    <citation type="journal article" date="2023" name="Front. Mar. Sci.">
        <title>A new Merluccius polli reference genome to investigate the effects of global change in West African waters.</title>
        <authorList>
            <person name="Mateo J.L."/>
            <person name="Blanco-Fernandez C."/>
            <person name="Garcia-Vazquez E."/>
            <person name="Machado-Schiaffino G."/>
        </authorList>
    </citation>
    <scope>NUCLEOTIDE SEQUENCE</scope>
    <source>
        <strain evidence="26">C29</strain>
        <tissue evidence="26">Fin</tissue>
    </source>
</reference>
<dbReference type="PRINTS" id="PR00119">
    <property type="entry name" value="CATATPASE"/>
</dbReference>
<comment type="catalytic activity">
    <reaction evidence="19">
        <text>Cu(+)(in) + ATP + H2O = Cu(+)(out) + ADP + phosphate + H(+)</text>
        <dbReference type="Rhea" id="RHEA:25792"/>
        <dbReference type="ChEBI" id="CHEBI:15377"/>
        <dbReference type="ChEBI" id="CHEBI:15378"/>
        <dbReference type="ChEBI" id="CHEBI:30616"/>
        <dbReference type="ChEBI" id="CHEBI:43474"/>
        <dbReference type="ChEBI" id="CHEBI:49552"/>
        <dbReference type="ChEBI" id="CHEBI:456216"/>
        <dbReference type="EC" id="7.2.2.8"/>
    </reaction>
</comment>
<dbReference type="SUPFAM" id="SSF55008">
    <property type="entry name" value="HMA, heavy metal-associated domain"/>
    <property type="match status" value="4"/>
</dbReference>
<dbReference type="GO" id="GO:0005524">
    <property type="term" value="F:ATP binding"/>
    <property type="evidence" value="ECO:0007669"/>
    <property type="project" value="UniProtKB-UniRule"/>
</dbReference>
<evidence type="ECO:0000256" key="9">
    <source>
        <dbReference type="ARBA" id="ARBA00022737"/>
    </source>
</evidence>
<dbReference type="FunFam" id="3.30.70.100:FF:000001">
    <property type="entry name" value="ATPase copper transporting beta"/>
    <property type="match status" value="4"/>
</dbReference>
<comment type="subunit">
    <text evidence="20">Monomer. Interacts with COMMD1/MURR1. Interacts with DCTN4, in a copper-dependent manner. Interacts with ATOX1. Interacts (via C-terminus) with ZBTB16/PLZF.</text>
</comment>
<dbReference type="Pfam" id="PF00702">
    <property type="entry name" value="Hydrolase"/>
    <property type="match status" value="1"/>
</dbReference>
<evidence type="ECO:0000256" key="7">
    <source>
        <dbReference type="ARBA" id="ARBA00022692"/>
    </source>
</evidence>
<dbReference type="InterPro" id="IPR006121">
    <property type="entry name" value="HMA_dom"/>
</dbReference>
<feature type="region of interest" description="Disordered" evidence="24">
    <location>
        <begin position="276"/>
        <end position="321"/>
    </location>
</feature>
<keyword evidence="16" id="KW-0186">Copper</keyword>
<keyword evidence="11" id="KW-0187">Copper transport</keyword>
<dbReference type="Gene3D" id="3.30.70.100">
    <property type="match status" value="4"/>
</dbReference>
<dbReference type="SFLD" id="SFLDF00027">
    <property type="entry name" value="p-type_atpase"/>
    <property type="match status" value="1"/>
</dbReference>
<dbReference type="Gene3D" id="3.40.50.1000">
    <property type="entry name" value="HAD superfamily/HAD-like"/>
    <property type="match status" value="1"/>
</dbReference>
<evidence type="ECO:0000256" key="23">
    <source>
        <dbReference type="RuleBase" id="RU362081"/>
    </source>
</evidence>
<dbReference type="SUPFAM" id="SSF81665">
    <property type="entry name" value="Calcium ATPase, transmembrane domain M"/>
    <property type="match status" value="1"/>
</dbReference>
<feature type="transmembrane region" description="Helical" evidence="23">
    <location>
        <begin position="910"/>
        <end position="933"/>
    </location>
</feature>
<dbReference type="Pfam" id="PF00122">
    <property type="entry name" value="E1-E2_ATPase"/>
    <property type="match status" value="1"/>
</dbReference>
<dbReference type="SFLD" id="SFLDG00002">
    <property type="entry name" value="C1.7:_P-type_atpase_like"/>
    <property type="match status" value="1"/>
</dbReference>
<keyword evidence="6" id="KW-0813">Transport</keyword>
<dbReference type="Proteomes" id="UP001174136">
    <property type="component" value="Unassembled WGS sequence"/>
</dbReference>
<dbReference type="InterPro" id="IPR036412">
    <property type="entry name" value="HAD-like_sf"/>
</dbReference>
<dbReference type="InterPro" id="IPR036163">
    <property type="entry name" value="HMA_dom_sf"/>
</dbReference>
<evidence type="ECO:0000313" key="27">
    <source>
        <dbReference type="Proteomes" id="UP001174136"/>
    </source>
</evidence>
<evidence type="ECO:0000256" key="18">
    <source>
        <dbReference type="ARBA" id="ARBA00023136"/>
    </source>
</evidence>
<feature type="transmembrane region" description="Helical" evidence="23">
    <location>
        <begin position="866"/>
        <end position="890"/>
    </location>
</feature>
<dbReference type="CDD" id="cd00371">
    <property type="entry name" value="HMA"/>
    <property type="match status" value="4"/>
</dbReference>
<feature type="domain" description="HMA" evidence="25">
    <location>
        <begin position="209"/>
        <end position="275"/>
    </location>
</feature>
<dbReference type="GO" id="GO:0140581">
    <property type="term" value="F:P-type monovalent copper transporter activity"/>
    <property type="evidence" value="ECO:0007669"/>
    <property type="project" value="UniProtKB-EC"/>
</dbReference>
<dbReference type="GO" id="GO:0005802">
    <property type="term" value="C:trans-Golgi network"/>
    <property type="evidence" value="ECO:0007669"/>
    <property type="project" value="TreeGrafter"/>
</dbReference>
<keyword evidence="9" id="KW-0677">Repeat</keyword>
<dbReference type="EMBL" id="JAOPHQ010004553">
    <property type="protein sequence ID" value="KAK0139070.1"/>
    <property type="molecule type" value="Genomic_DNA"/>
</dbReference>
<comment type="caution">
    <text evidence="26">The sequence shown here is derived from an EMBL/GenBank/DDBJ whole genome shotgun (WGS) entry which is preliminary data.</text>
</comment>
<comment type="subcellular location">
    <subcellularLocation>
        <location evidence="2">Golgi apparatus</location>
        <location evidence="2">trans-Golgi network membrane</location>
        <topology evidence="2">Multi-pass membrane protein</topology>
    </subcellularLocation>
    <subcellularLocation>
        <location evidence="3">Late endosome</location>
    </subcellularLocation>
    <subcellularLocation>
        <location evidence="23">Membrane</location>
    </subcellularLocation>
</comment>
<organism evidence="26 27">
    <name type="scientific">Merluccius polli</name>
    <name type="common">Benguela hake</name>
    <name type="synonym">Merluccius cadenati</name>
    <dbReference type="NCBI Taxonomy" id="89951"/>
    <lineage>
        <taxon>Eukaryota</taxon>
        <taxon>Metazoa</taxon>
        <taxon>Chordata</taxon>
        <taxon>Craniata</taxon>
        <taxon>Vertebrata</taxon>
        <taxon>Euteleostomi</taxon>
        <taxon>Actinopterygii</taxon>
        <taxon>Neopterygii</taxon>
        <taxon>Teleostei</taxon>
        <taxon>Neoteleostei</taxon>
        <taxon>Acanthomorphata</taxon>
        <taxon>Zeiogadaria</taxon>
        <taxon>Gadariae</taxon>
        <taxon>Gadiformes</taxon>
        <taxon>Gadoidei</taxon>
        <taxon>Merlucciidae</taxon>
        <taxon>Merluccius</taxon>
    </lineage>
</organism>
<sequence>MFKSRAQSGSSRCGSDPGGPVRMAECLCGPGFTCEVHPVTVPSGFKENGLDNPAYEGGSQSELYHPAESGTAQATARLPAPARDASAIASHGPGLHEVLGGDVNWLAPNAGGAAEDIAPELQQAELTVRIGVEGMTCGACVQSVKDRVGAVAGVSSVWASLEDGAAAIQYRPSEVAVDTLREVIEGMGFTATLGSRERSAVLVAAGTSLAVDIWIVGMTCESCVQSIEGRMSQTAGVRSVAVSLKEGKGTLSFDPSLTQPEQLRAAIEDMGFRAHLEEPSPTDPLSTNKPPANSSDPSMDLQSRGSMTASNGTGFQRPSNSCLVDSSDAAKIQKCYIGVTGMTCASCVANIESNLLKHRGIMSVLVALMAGKAEVKYHSDVLDATAVIQLIEEMGFGASLLEDDAVTQGKLDLTVTGMTCASCVHNIESRLTRTPGVLAASVALATNKAHVRFDPEVIGARDIIRTVEEMGFGARLLKASYQNNINHSKEIQQQVSIFFFLMWKSSFLLSLVFGVPVMCLMIYMMVMDSQHEDHGMPQEQNLLPGLSILNLAFFLLCTPVQIFGGRYFYVQAYRSLRHYTANMDVLIVLATSIAYVYSCIVLLVAMAEGAAKSPITFFDTPPMLFVFIALGRWLEHVAKSKTSEALAKLMSLQATEATVVTLGLDHSIIREDQVVVELVHRGDVVRVAPGGRFPVDGKVIEGSSMADESLITGEPMPVSKRMGSRVIAGSINAQGGLLVEATHVGSDTTLSQIVKLVEEAQTSKVRVAVVLGKFIRFPLDNQQLHRIKANFMAIADEDVFVNRKKVHSINTQIVFDATFYILDVAKWPAGSTHDSRILMESGSFLRGTMYQLGAPIQQFADRLSGYFVPFIAVVSVLTLLAWLAIGFVNFDIVKDNFPGYDTDISRTDVIVRIAFQASITVLSIACPCSLGLATPTAVMVGTGVGAQNGILIKGGGPLEMAHKIRAVMFDKTGTITHGVPRVTRVLVLWEGTRMPLRKVLAVVGTAEASSEHPLGVAIAKHCKEALGSAVLGYCQDFQAVPGCGIGCRVSNVEQLAVPATREQVVNLQGVTTGQSHLTVDDWPSTTGSNVSYSVLIGNREWMRRNGHHIGADVNAAMSSHENKGQTAVLVAIDGMLCAMLAIADTVKAESALAVHTLHSMGIEVFMVTGDNRRTAKAIAAQVGIKKVFAEVLPSHKVAKVQELQEKGLRVAMVGDGVNDSPALARADVGIAIGTGTDVAIEAADVVLIRNDLLDVVASIELSKKTVRRIRINFVFALIYNLLGVPIAAGVFMPAGLVLQPWMASAAMAASSVSVVLSSLLLKTYKKTSPELYESRARGQMRSLRSSQISAHPGLEDRRRLGPASLGPVGPTPGNSSWAVGPTGSLSAWPEKASQMTVPGQDQYSLLERRVADGLVV</sequence>
<dbReference type="GO" id="GO:0016887">
    <property type="term" value="F:ATP hydrolysis activity"/>
    <property type="evidence" value="ECO:0007669"/>
    <property type="project" value="InterPro"/>
</dbReference>
<dbReference type="GO" id="GO:0015677">
    <property type="term" value="P:copper ion import"/>
    <property type="evidence" value="ECO:0007669"/>
    <property type="project" value="TreeGrafter"/>
</dbReference>
<dbReference type="InterPro" id="IPR008250">
    <property type="entry name" value="ATPase_P-typ_transduc_dom_A_sf"/>
</dbReference>
<evidence type="ECO:0000256" key="10">
    <source>
        <dbReference type="ARBA" id="ARBA00022741"/>
    </source>
</evidence>
<evidence type="ECO:0000256" key="20">
    <source>
        <dbReference type="ARBA" id="ARBA00065683"/>
    </source>
</evidence>
<feature type="domain" description="HMA" evidence="25">
    <location>
        <begin position="126"/>
        <end position="192"/>
    </location>
</feature>
<feature type="transmembrane region" description="Helical" evidence="23">
    <location>
        <begin position="507"/>
        <end position="526"/>
    </location>
</feature>
<keyword evidence="18 23" id="KW-0472">Membrane</keyword>
<dbReference type="SUPFAM" id="SSF56784">
    <property type="entry name" value="HAD-like"/>
    <property type="match status" value="1"/>
</dbReference>
<evidence type="ECO:0000256" key="15">
    <source>
        <dbReference type="ARBA" id="ARBA00022989"/>
    </source>
</evidence>
<dbReference type="Gene3D" id="3.40.1110.10">
    <property type="entry name" value="Calcium-transporting ATPase, cytoplasmic domain N"/>
    <property type="match status" value="1"/>
</dbReference>
<dbReference type="GO" id="GO:0043682">
    <property type="term" value="F:P-type divalent copper transporter activity"/>
    <property type="evidence" value="ECO:0007669"/>
    <property type="project" value="TreeGrafter"/>
</dbReference>
<evidence type="ECO:0000256" key="24">
    <source>
        <dbReference type="SAM" id="MobiDB-lite"/>
    </source>
</evidence>
<dbReference type="Gene3D" id="2.70.150.10">
    <property type="entry name" value="Calcium-transporting ATPase, cytoplasmic transduction domain A"/>
    <property type="match status" value="1"/>
</dbReference>
<keyword evidence="13" id="KW-0460">Magnesium</keyword>
<gene>
    <name evidence="26" type="primary">ATP7B</name>
    <name evidence="26" type="ORF">N1851_024343</name>
</gene>
<keyword evidence="12 23" id="KW-0067">ATP-binding</keyword>
<feature type="transmembrane region" description="Helical" evidence="23">
    <location>
        <begin position="546"/>
        <end position="564"/>
    </location>
</feature>
<name>A0AA47NVP7_MERPO</name>
<keyword evidence="15 23" id="KW-1133">Transmembrane helix</keyword>
<dbReference type="EC" id="7.2.2.8" evidence="5"/>
<dbReference type="SFLD" id="SFLDS00003">
    <property type="entry name" value="Haloacid_Dehalogenase"/>
    <property type="match status" value="1"/>
</dbReference>
<feature type="domain" description="HMA" evidence="25">
    <location>
        <begin position="333"/>
        <end position="399"/>
    </location>
</feature>